<dbReference type="InterPro" id="IPR050129">
    <property type="entry name" value="Zn_alcohol_dh"/>
</dbReference>
<protein>
    <recommendedName>
        <fullName evidence="6">Alcohol dehydrogenase</fullName>
    </recommendedName>
</protein>
<dbReference type="Pfam" id="PF00107">
    <property type="entry name" value="ADH_zinc_N"/>
    <property type="match status" value="1"/>
</dbReference>
<sequence length="582" mass="64842">MDKLTRYKKANEEVPKKCLAWRIYGKGMENFGDNKKPTEIPVNEPGDDELLVRNDAVGLCFSDTKIIKLGEDHPRLRGRDIKKEPVIPGHEVALTVIKAGKNRKQYKPGSRYIVQADVYYKEVGIAYGYLLPGGLSQYGIIGKEILDGDEGSYLLPIKNENTSYSEVALVEPWACVIASYRIKHRRGIKNQGKMLIFEGQASKNYRWEKLFSNNKPEKLVLSHVKSQMQKSIEESLKNSNTEIIKVEDDDIVSLCNRYTDGAGFDDIILIGDAEDEIIVSSGRNLAPYGILNYMCSSESKQIVEIDAGKIHYDRILFIGSLGDDPSTPYESNPEYSLRGNSILLLGAGGPMGQMHIQLALDNKPLPELVVVTDISNERLQTVKQKFSRVADQKGINLQLLNPAEFSNPDDYHKKISELNNGKEYDYVICLAAIPPVIEEASKFLGDKAVLNIFAGVSKGTIVKLNIKDVATKSVRYIGSSGSTIEDMQITLKKVEAGELNTNNSVAGVCGFNDVWNGMEAVRTGSFPGKIVVYPHIENLPLTSIKELKKKYPKIAAQLGNNDAWTKEAEEELLREFLSDRWA</sequence>
<dbReference type="Proteomes" id="UP000280417">
    <property type="component" value="Unassembled WGS sequence"/>
</dbReference>
<dbReference type="InterPro" id="IPR011032">
    <property type="entry name" value="GroES-like_sf"/>
</dbReference>
<evidence type="ECO:0000256" key="1">
    <source>
        <dbReference type="ARBA" id="ARBA00023002"/>
    </source>
</evidence>
<accession>A0A662DB60</accession>
<dbReference type="Gene3D" id="3.90.180.10">
    <property type="entry name" value="Medium-chain alcohol dehydrogenases, catalytic domain"/>
    <property type="match status" value="2"/>
</dbReference>
<dbReference type="InterPro" id="IPR013154">
    <property type="entry name" value="ADH-like_N"/>
</dbReference>
<evidence type="ECO:0000313" key="4">
    <source>
        <dbReference type="EMBL" id="RLE11571.1"/>
    </source>
</evidence>
<feature type="domain" description="Alcohol dehydrogenase-like C-terminal" evidence="2">
    <location>
        <begin position="350"/>
        <end position="493"/>
    </location>
</feature>
<dbReference type="SUPFAM" id="SSF50129">
    <property type="entry name" value="GroES-like"/>
    <property type="match status" value="1"/>
</dbReference>
<gene>
    <name evidence="4" type="ORF">DRJ04_07770</name>
</gene>
<dbReference type="AlphaFoldDB" id="A0A662DB60"/>
<proteinExistence type="predicted"/>
<dbReference type="PANTHER" id="PTHR43401">
    <property type="entry name" value="L-THREONINE 3-DEHYDROGENASE"/>
    <property type="match status" value="1"/>
</dbReference>
<evidence type="ECO:0000259" key="3">
    <source>
        <dbReference type="Pfam" id="PF08240"/>
    </source>
</evidence>
<dbReference type="Pfam" id="PF08240">
    <property type="entry name" value="ADH_N"/>
    <property type="match status" value="1"/>
</dbReference>
<organism evidence="4 5">
    <name type="scientific">Aerophobetes bacterium</name>
    <dbReference type="NCBI Taxonomy" id="2030807"/>
    <lineage>
        <taxon>Bacteria</taxon>
        <taxon>Candidatus Aerophobota</taxon>
    </lineage>
</organism>
<dbReference type="GO" id="GO:0016491">
    <property type="term" value="F:oxidoreductase activity"/>
    <property type="evidence" value="ECO:0007669"/>
    <property type="project" value="UniProtKB-KW"/>
</dbReference>
<dbReference type="SUPFAM" id="SSF51735">
    <property type="entry name" value="NAD(P)-binding Rossmann-fold domains"/>
    <property type="match status" value="1"/>
</dbReference>
<dbReference type="EMBL" id="QMQA01000238">
    <property type="protein sequence ID" value="RLE11571.1"/>
    <property type="molecule type" value="Genomic_DNA"/>
</dbReference>
<keyword evidence="1" id="KW-0560">Oxidoreductase</keyword>
<comment type="caution">
    <text evidence="4">The sequence shown here is derived from an EMBL/GenBank/DDBJ whole genome shotgun (WGS) entry which is preliminary data.</text>
</comment>
<name>A0A662DB60_UNCAE</name>
<evidence type="ECO:0008006" key="6">
    <source>
        <dbReference type="Google" id="ProtNLM"/>
    </source>
</evidence>
<evidence type="ECO:0000313" key="5">
    <source>
        <dbReference type="Proteomes" id="UP000280417"/>
    </source>
</evidence>
<reference evidence="4 5" key="1">
    <citation type="submission" date="2018-06" db="EMBL/GenBank/DDBJ databases">
        <title>Extensive metabolic versatility and redundancy in microbially diverse, dynamic hydrothermal sediments.</title>
        <authorList>
            <person name="Dombrowski N."/>
            <person name="Teske A."/>
            <person name="Baker B.J."/>
        </authorList>
    </citation>
    <scope>NUCLEOTIDE SEQUENCE [LARGE SCALE GENOMIC DNA]</scope>
    <source>
        <strain evidence="4">B3_G15</strain>
    </source>
</reference>
<evidence type="ECO:0000259" key="2">
    <source>
        <dbReference type="Pfam" id="PF00107"/>
    </source>
</evidence>
<dbReference type="InterPro" id="IPR013149">
    <property type="entry name" value="ADH-like_C"/>
</dbReference>
<dbReference type="InterPro" id="IPR036291">
    <property type="entry name" value="NAD(P)-bd_dom_sf"/>
</dbReference>
<feature type="domain" description="Alcohol dehydrogenase-like N-terminal" evidence="3">
    <location>
        <begin position="46"/>
        <end position="138"/>
    </location>
</feature>
<dbReference type="PANTHER" id="PTHR43401:SF2">
    <property type="entry name" value="L-THREONINE 3-DEHYDROGENASE"/>
    <property type="match status" value="1"/>
</dbReference>